<keyword evidence="4" id="KW-1185">Reference proteome</keyword>
<feature type="compositionally biased region" description="Polar residues" evidence="1">
    <location>
        <begin position="372"/>
        <end position="382"/>
    </location>
</feature>
<feature type="compositionally biased region" description="Acidic residues" evidence="1">
    <location>
        <begin position="383"/>
        <end position="398"/>
    </location>
</feature>
<reference evidence="3 4" key="1">
    <citation type="submission" date="2019-02" db="EMBL/GenBank/DDBJ databases">
        <title>Deep-cultivation of Planctomycetes and their phenomic and genomic characterization uncovers novel biology.</title>
        <authorList>
            <person name="Wiegand S."/>
            <person name="Jogler M."/>
            <person name="Boedeker C."/>
            <person name="Pinto D."/>
            <person name="Vollmers J."/>
            <person name="Rivas-Marin E."/>
            <person name="Kohn T."/>
            <person name="Peeters S.H."/>
            <person name="Heuer A."/>
            <person name="Rast P."/>
            <person name="Oberbeckmann S."/>
            <person name="Bunk B."/>
            <person name="Jeske O."/>
            <person name="Meyerdierks A."/>
            <person name="Storesund J.E."/>
            <person name="Kallscheuer N."/>
            <person name="Luecker S."/>
            <person name="Lage O.M."/>
            <person name="Pohl T."/>
            <person name="Merkel B.J."/>
            <person name="Hornburger P."/>
            <person name="Mueller R.-W."/>
            <person name="Bruemmer F."/>
            <person name="Labrenz M."/>
            <person name="Spormann A.M."/>
            <person name="Op den Camp H."/>
            <person name="Overmann J."/>
            <person name="Amann R."/>
            <person name="Jetten M.S.M."/>
            <person name="Mascher T."/>
            <person name="Medema M.H."/>
            <person name="Devos D.P."/>
            <person name="Kaster A.-K."/>
            <person name="Ovreas L."/>
            <person name="Rohde M."/>
            <person name="Galperin M.Y."/>
            <person name="Jogler C."/>
        </authorList>
    </citation>
    <scope>NUCLEOTIDE SEQUENCE [LARGE SCALE GENOMIC DNA]</scope>
    <source>
        <strain evidence="3 4">Pla110</strain>
    </source>
</reference>
<feature type="compositionally biased region" description="Basic and acidic residues" evidence="1">
    <location>
        <begin position="326"/>
        <end position="338"/>
    </location>
</feature>
<dbReference type="KEGG" id="plon:Pla110_46020"/>
<evidence type="ECO:0000256" key="2">
    <source>
        <dbReference type="SAM" id="Phobius"/>
    </source>
</evidence>
<dbReference type="OrthoDB" id="209157at2"/>
<feature type="transmembrane region" description="Helical" evidence="2">
    <location>
        <begin position="146"/>
        <end position="179"/>
    </location>
</feature>
<evidence type="ECO:0000313" key="3">
    <source>
        <dbReference type="EMBL" id="QDU82839.1"/>
    </source>
</evidence>
<evidence type="ECO:0000256" key="1">
    <source>
        <dbReference type="SAM" id="MobiDB-lite"/>
    </source>
</evidence>
<feature type="transmembrane region" description="Helical" evidence="2">
    <location>
        <begin position="112"/>
        <end position="134"/>
    </location>
</feature>
<gene>
    <name evidence="3" type="ORF">Pla110_46020</name>
</gene>
<evidence type="ECO:0000313" key="4">
    <source>
        <dbReference type="Proteomes" id="UP000317178"/>
    </source>
</evidence>
<feature type="compositionally biased region" description="Basic residues" evidence="1">
    <location>
        <begin position="412"/>
        <end position="429"/>
    </location>
</feature>
<dbReference type="EMBL" id="CP036281">
    <property type="protein sequence ID" value="QDU82839.1"/>
    <property type="molecule type" value="Genomic_DNA"/>
</dbReference>
<feature type="transmembrane region" description="Helical" evidence="2">
    <location>
        <begin position="191"/>
        <end position="206"/>
    </location>
</feature>
<name>A0A518CUC8_9PLAN</name>
<feature type="transmembrane region" description="Helical" evidence="2">
    <location>
        <begin position="218"/>
        <end position="235"/>
    </location>
</feature>
<dbReference type="Proteomes" id="UP000317178">
    <property type="component" value="Chromosome"/>
</dbReference>
<sequence>MAASFAGARNLDERRRRRLASASEEMAVPPTRRTPSAAPSSNEENSSYKVASVALFPVRKLISPRTFKHSLVATLLFVVGGLLLVAGLHLETHPEQFGPGFQSLFNFETGRAVNYFSGGLMTLAGQVAFLVWWARSRSLHDYNGSYRVWAWASTFGIVFGFCLLTEAHVAFSLTVFWLWNMEFWKQDVLCWLAPTLVITGGLFWPLRHDMFECKPSRSLFALAAGCWVIVAFMQIGFDFPGTNNQQAAHAAIGMIGALAFFMSMLLHARFVLYETAEAPVVVQKPSALNIVRERLGDVLGLFTGRLAEWQHQREINRQNKPKKEKKKVEQPQAKDKPVAKKAKPTAEVDQADEIEEKEEAPKKKPRFRLKSDSVNTEDPASSSDDDSQWEEVEEDDSESYPMDSELENMSRKDRKKLKKMQRQQTRKAS</sequence>
<protein>
    <submittedName>
        <fullName evidence="3">Uncharacterized protein</fullName>
    </submittedName>
</protein>
<feature type="compositionally biased region" description="Acidic residues" evidence="1">
    <location>
        <begin position="349"/>
        <end position="358"/>
    </location>
</feature>
<feature type="region of interest" description="Disordered" evidence="1">
    <location>
        <begin position="312"/>
        <end position="429"/>
    </location>
</feature>
<dbReference type="RefSeq" id="WP_144999347.1">
    <property type="nucleotide sequence ID" value="NZ_CP036281.1"/>
</dbReference>
<dbReference type="AlphaFoldDB" id="A0A518CUC8"/>
<feature type="transmembrane region" description="Helical" evidence="2">
    <location>
        <begin position="70"/>
        <end position="92"/>
    </location>
</feature>
<organism evidence="3 4">
    <name type="scientific">Polystyrenella longa</name>
    <dbReference type="NCBI Taxonomy" id="2528007"/>
    <lineage>
        <taxon>Bacteria</taxon>
        <taxon>Pseudomonadati</taxon>
        <taxon>Planctomycetota</taxon>
        <taxon>Planctomycetia</taxon>
        <taxon>Planctomycetales</taxon>
        <taxon>Planctomycetaceae</taxon>
        <taxon>Polystyrenella</taxon>
    </lineage>
</organism>
<feature type="compositionally biased region" description="Low complexity" evidence="1">
    <location>
        <begin position="35"/>
        <end position="44"/>
    </location>
</feature>
<feature type="region of interest" description="Disordered" evidence="1">
    <location>
        <begin position="1"/>
        <end position="44"/>
    </location>
</feature>
<proteinExistence type="predicted"/>
<keyword evidence="2" id="KW-1133">Transmembrane helix</keyword>
<feature type="transmembrane region" description="Helical" evidence="2">
    <location>
        <begin position="247"/>
        <end position="266"/>
    </location>
</feature>
<accession>A0A518CUC8</accession>
<keyword evidence="2" id="KW-0812">Transmembrane</keyword>
<keyword evidence="2" id="KW-0472">Membrane</keyword>